<comment type="function">
    <text evidence="4">Causes loosening and extension of plant cell walls by disrupting non-covalent bonding between cellulose microfibrils and matrix glucans. No enzymatic activity has been found.</text>
</comment>
<comment type="subcellular location">
    <subcellularLocation>
        <location evidence="4">Secreted</location>
        <location evidence="4">Cell wall</location>
    </subcellularLocation>
    <subcellularLocation>
        <location evidence="4">Membrane</location>
        <topology evidence="4">Peripheral membrane protein</topology>
    </subcellularLocation>
</comment>
<evidence type="ECO:0000256" key="1">
    <source>
        <dbReference type="ARBA" id="ARBA00022525"/>
    </source>
</evidence>
<dbReference type="InterPro" id="IPR036908">
    <property type="entry name" value="RlpA-like_sf"/>
</dbReference>
<evidence type="ECO:0000256" key="2">
    <source>
        <dbReference type="ARBA" id="ARBA00022729"/>
    </source>
</evidence>
<dbReference type="EMBL" id="CAMGYJ010000005">
    <property type="protein sequence ID" value="CAI0424546.1"/>
    <property type="molecule type" value="Genomic_DNA"/>
</dbReference>
<organism evidence="6 7">
    <name type="scientific">Linum tenue</name>
    <dbReference type="NCBI Taxonomy" id="586396"/>
    <lineage>
        <taxon>Eukaryota</taxon>
        <taxon>Viridiplantae</taxon>
        <taxon>Streptophyta</taxon>
        <taxon>Embryophyta</taxon>
        <taxon>Tracheophyta</taxon>
        <taxon>Spermatophyta</taxon>
        <taxon>Magnoliopsida</taxon>
        <taxon>eudicotyledons</taxon>
        <taxon>Gunneridae</taxon>
        <taxon>Pentapetalae</taxon>
        <taxon>rosids</taxon>
        <taxon>fabids</taxon>
        <taxon>Malpighiales</taxon>
        <taxon>Linaceae</taxon>
        <taxon>Linum</taxon>
    </lineage>
</organism>
<feature type="domain" description="Expansin-like EG45" evidence="5">
    <location>
        <begin position="1"/>
        <end position="98"/>
    </location>
</feature>
<accession>A0AAV0KRB3</accession>
<evidence type="ECO:0000313" key="6">
    <source>
        <dbReference type="EMBL" id="CAI0424546.1"/>
    </source>
</evidence>
<dbReference type="Proteomes" id="UP001154282">
    <property type="component" value="Unassembled WGS sequence"/>
</dbReference>
<dbReference type="InterPro" id="IPR007112">
    <property type="entry name" value="Expansin/allergen_DPBB_dom"/>
</dbReference>
<dbReference type="InterPro" id="IPR007118">
    <property type="entry name" value="Expan_Lol_pI"/>
</dbReference>
<dbReference type="GO" id="GO:0009664">
    <property type="term" value="P:plant-type cell wall organization"/>
    <property type="evidence" value="ECO:0007669"/>
    <property type="project" value="InterPro"/>
</dbReference>
<dbReference type="InterPro" id="IPR009009">
    <property type="entry name" value="RlpA-like_DPBB"/>
</dbReference>
<evidence type="ECO:0000256" key="3">
    <source>
        <dbReference type="ARBA" id="ARBA00023316"/>
    </source>
</evidence>
<dbReference type="GO" id="GO:0005576">
    <property type="term" value="C:extracellular region"/>
    <property type="evidence" value="ECO:0007669"/>
    <property type="project" value="InterPro"/>
</dbReference>
<keyword evidence="1 4" id="KW-0964">Secreted</keyword>
<reference evidence="6" key="1">
    <citation type="submission" date="2022-08" db="EMBL/GenBank/DDBJ databases">
        <authorList>
            <person name="Gutierrez-Valencia J."/>
        </authorList>
    </citation>
    <scope>NUCLEOTIDE SEQUENCE</scope>
</reference>
<dbReference type="SMART" id="SM00837">
    <property type="entry name" value="DPBB_1"/>
    <property type="match status" value="1"/>
</dbReference>
<name>A0AAV0KRB3_9ROSI</name>
<dbReference type="GO" id="GO:0016020">
    <property type="term" value="C:membrane"/>
    <property type="evidence" value="ECO:0007669"/>
    <property type="project" value="UniProtKB-SubCell"/>
</dbReference>
<dbReference type="PRINTS" id="PR01226">
    <property type="entry name" value="EXPANSIN"/>
</dbReference>
<dbReference type="PANTHER" id="PTHR31867">
    <property type="entry name" value="EXPANSIN-A15"/>
    <property type="match status" value="1"/>
</dbReference>
<protein>
    <recommendedName>
        <fullName evidence="4">Expansin</fullName>
    </recommendedName>
</protein>
<keyword evidence="2" id="KW-0732">Signal</keyword>
<dbReference type="Gene3D" id="2.40.40.10">
    <property type="entry name" value="RlpA-like domain"/>
    <property type="match status" value="1"/>
</dbReference>
<dbReference type="PRINTS" id="PR01225">
    <property type="entry name" value="EXPANSNFAMLY"/>
</dbReference>
<proteinExistence type="inferred from homology"/>
<keyword evidence="4" id="KW-0134">Cell wall</keyword>
<comment type="similarity">
    <text evidence="4">Belongs to the expansin family. Expansin A subfamily.</text>
</comment>
<keyword evidence="3 4" id="KW-0961">Cell wall biogenesis/degradation</keyword>
<dbReference type="PROSITE" id="PS50842">
    <property type="entry name" value="EXPANSIN_EG45"/>
    <property type="match status" value="1"/>
</dbReference>
<dbReference type="InterPro" id="IPR002963">
    <property type="entry name" value="Expansin"/>
</dbReference>
<dbReference type="AlphaFoldDB" id="A0AAV0KRB3"/>
<evidence type="ECO:0000313" key="7">
    <source>
        <dbReference type="Proteomes" id="UP001154282"/>
    </source>
</evidence>
<dbReference type="SUPFAM" id="SSF50685">
    <property type="entry name" value="Barwin-like endoglucanases"/>
    <property type="match status" value="1"/>
</dbReference>
<sequence>MKTDALSTTLFNNGSAYSACFEITCVEDAQWCIHAVITITVTNLCPPNFAEPNNNVGWCNQPLEHFDLSELIFLHIAQYRAWIVPVMYRRVACIRKGGMRFTIIGSGSFNLIIVSDVGGRGDVAAMVVMEEEKGRLIHQ</sequence>
<evidence type="ECO:0000256" key="4">
    <source>
        <dbReference type="RuleBase" id="RU365023"/>
    </source>
</evidence>
<evidence type="ECO:0000259" key="5">
    <source>
        <dbReference type="PROSITE" id="PS50842"/>
    </source>
</evidence>
<dbReference type="Pfam" id="PF03330">
    <property type="entry name" value="DPBB_1"/>
    <property type="match status" value="1"/>
</dbReference>
<gene>
    <name evidence="6" type="ORF">LITE_LOCUS20008</name>
</gene>
<comment type="caution">
    <text evidence="6">The sequence shown here is derived from an EMBL/GenBank/DDBJ whole genome shotgun (WGS) entry which is preliminary data.</text>
</comment>
<keyword evidence="7" id="KW-1185">Reference proteome</keyword>